<dbReference type="InterPro" id="IPR052051">
    <property type="entry name" value="TCR_complex_component"/>
</dbReference>
<keyword evidence="7" id="KW-0325">Glycoprotein</keyword>
<evidence type="ECO:0000256" key="7">
    <source>
        <dbReference type="ARBA" id="ARBA00023180"/>
    </source>
</evidence>
<organism evidence="11 12">
    <name type="scientific">Oreochromis niloticus</name>
    <name type="common">Nile tilapia</name>
    <name type="synonym">Tilapia nilotica</name>
    <dbReference type="NCBI Taxonomy" id="8128"/>
    <lineage>
        <taxon>Eukaryota</taxon>
        <taxon>Metazoa</taxon>
        <taxon>Chordata</taxon>
        <taxon>Craniata</taxon>
        <taxon>Vertebrata</taxon>
        <taxon>Euteleostomi</taxon>
        <taxon>Actinopterygii</taxon>
        <taxon>Neopterygii</taxon>
        <taxon>Teleostei</taxon>
        <taxon>Neoteleostei</taxon>
        <taxon>Acanthomorphata</taxon>
        <taxon>Ovalentaria</taxon>
        <taxon>Cichlomorphae</taxon>
        <taxon>Cichliformes</taxon>
        <taxon>Cichlidae</taxon>
        <taxon>African cichlids</taxon>
        <taxon>Pseudocrenilabrinae</taxon>
        <taxon>Oreochromini</taxon>
        <taxon>Oreochromis</taxon>
    </lineage>
</organism>
<dbReference type="Gene3D" id="2.60.40.10">
    <property type="entry name" value="Immunoglobulins"/>
    <property type="match status" value="2"/>
</dbReference>
<keyword evidence="4" id="KW-0391">Immunity</keyword>
<dbReference type="InParanoid" id="I3KPX0"/>
<keyword evidence="2" id="KW-1003">Cell membrane</keyword>
<dbReference type="PANTHER" id="PTHR19433:SF127">
    <property type="entry name" value="NITR9"/>
    <property type="match status" value="1"/>
</dbReference>
<evidence type="ECO:0000313" key="11">
    <source>
        <dbReference type="Ensembl" id="ENSONIP00000023165.2"/>
    </source>
</evidence>
<keyword evidence="9" id="KW-1133">Transmembrane helix</keyword>
<reference evidence="11" key="3">
    <citation type="submission" date="2025-09" db="UniProtKB">
        <authorList>
            <consortium name="Ensembl"/>
        </authorList>
    </citation>
    <scope>IDENTIFICATION</scope>
</reference>
<dbReference type="InterPro" id="IPR013783">
    <property type="entry name" value="Ig-like_fold"/>
</dbReference>
<dbReference type="InterPro" id="IPR013106">
    <property type="entry name" value="Ig_V-set"/>
</dbReference>
<sequence length="382" mass="43215">MQSIAKERVYFDCFQNRTFRLTGQSDTVFSVKSGKRIQIVFIPHSICCTMTPPTCALYFICLFVANMAHTTLLKNTALHFKPAHVGETLILECQCKDKSAVMLYWYKQTLGNRPRLMSTYYKHSQNGTFHDPFNNSRFSLVTGNLLKISDLRTSDSATYYCVMSNLYDFKFCEGTIVSVKGSDQNIRALVYQLSSETLQPVHSMVLNCTVQPGSCDGEHSVYWFRKSEATLPGIIYTNGSRNDPCERKPNTQSNTCVYNFPMKNLNLSQHYCAVASCGHILYGSGTAVKEKAESLLLVHFFSGALALTAILTGFLAFTLYKLSKQQRRCAETSTTSTELHQDSGYKENLHYAALRNHKTNRSRKKTDQTQSDCVYSSVKEQR</sequence>
<keyword evidence="12" id="KW-1185">Reference proteome</keyword>
<feature type="region of interest" description="Disordered" evidence="8">
    <location>
        <begin position="356"/>
        <end position="382"/>
    </location>
</feature>
<dbReference type="SUPFAM" id="SSF48726">
    <property type="entry name" value="Immunoglobulin"/>
    <property type="match status" value="2"/>
</dbReference>
<reference evidence="11" key="2">
    <citation type="submission" date="2025-08" db="UniProtKB">
        <authorList>
            <consortium name="Ensembl"/>
        </authorList>
    </citation>
    <scope>IDENTIFICATION</scope>
</reference>
<evidence type="ECO:0000256" key="5">
    <source>
        <dbReference type="ARBA" id="ARBA00023136"/>
    </source>
</evidence>
<dbReference type="OMA" id="FRECVYS"/>
<evidence type="ECO:0000256" key="4">
    <source>
        <dbReference type="ARBA" id="ARBA00022859"/>
    </source>
</evidence>
<proteinExistence type="predicted"/>
<protein>
    <recommendedName>
        <fullName evidence="10">Ig-like domain-containing protein</fullName>
    </recommendedName>
</protein>
<keyword evidence="9" id="KW-0812">Transmembrane</keyword>
<evidence type="ECO:0000256" key="1">
    <source>
        <dbReference type="ARBA" id="ARBA00004236"/>
    </source>
</evidence>
<keyword evidence="3" id="KW-0732">Signal</keyword>
<evidence type="ECO:0000256" key="6">
    <source>
        <dbReference type="ARBA" id="ARBA00023157"/>
    </source>
</evidence>
<evidence type="ECO:0000256" key="3">
    <source>
        <dbReference type="ARBA" id="ARBA00022729"/>
    </source>
</evidence>
<evidence type="ECO:0000256" key="2">
    <source>
        <dbReference type="ARBA" id="ARBA00022475"/>
    </source>
</evidence>
<dbReference type="FunCoup" id="I3KPX0">
    <property type="interactions" value="118"/>
</dbReference>
<dbReference type="STRING" id="8128.ENSONIP00000023165"/>
<dbReference type="Ensembl" id="ENSONIT00000023185.2">
    <property type="protein sequence ID" value="ENSONIP00000023165.2"/>
    <property type="gene ID" value="ENSONIG00000018399.2"/>
</dbReference>
<dbReference type="GO" id="GO:0009617">
    <property type="term" value="P:response to bacterium"/>
    <property type="evidence" value="ECO:0007669"/>
    <property type="project" value="TreeGrafter"/>
</dbReference>
<dbReference type="HOGENOM" id="CLU_055459_0_1_1"/>
<gene>
    <name evidence="11" type="primary">LOC100708910</name>
</gene>
<dbReference type="GO" id="GO:0005886">
    <property type="term" value="C:plasma membrane"/>
    <property type="evidence" value="ECO:0007669"/>
    <property type="project" value="UniProtKB-SubCell"/>
</dbReference>
<name>I3KPX0_ORENI</name>
<keyword evidence="5 9" id="KW-0472">Membrane</keyword>
<dbReference type="Pfam" id="PF07686">
    <property type="entry name" value="V-set"/>
    <property type="match status" value="1"/>
</dbReference>
<evidence type="ECO:0000256" key="8">
    <source>
        <dbReference type="SAM" id="MobiDB-lite"/>
    </source>
</evidence>
<feature type="domain" description="Ig-like" evidence="10">
    <location>
        <begin position="86"/>
        <end position="165"/>
    </location>
</feature>
<evidence type="ECO:0000259" key="10">
    <source>
        <dbReference type="PROSITE" id="PS50835"/>
    </source>
</evidence>
<feature type="transmembrane region" description="Helical" evidence="9">
    <location>
        <begin position="296"/>
        <end position="320"/>
    </location>
</feature>
<keyword evidence="6" id="KW-1015">Disulfide bond</keyword>
<comment type="subcellular location">
    <subcellularLocation>
        <location evidence="1">Cell membrane</location>
    </subcellularLocation>
</comment>
<accession>I3KPX0</accession>
<dbReference type="PANTHER" id="PTHR19433">
    <property type="entry name" value="T-CELL RECEPTOR ALPHA CHAIN V REGION-RELATED"/>
    <property type="match status" value="1"/>
</dbReference>
<dbReference type="CDD" id="cd00099">
    <property type="entry name" value="IgV"/>
    <property type="match status" value="1"/>
</dbReference>
<dbReference type="SMART" id="SM00406">
    <property type="entry name" value="IGv"/>
    <property type="match status" value="1"/>
</dbReference>
<evidence type="ECO:0000313" key="12">
    <source>
        <dbReference type="Proteomes" id="UP000005207"/>
    </source>
</evidence>
<dbReference type="InterPro" id="IPR007110">
    <property type="entry name" value="Ig-like_dom"/>
</dbReference>
<dbReference type="InterPro" id="IPR036179">
    <property type="entry name" value="Ig-like_dom_sf"/>
</dbReference>
<dbReference type="Proteomes" id="UP000005207">
    <property type="component" value="Linkage group LG3"/>
</dbReference>
<dbReference type="GeneTree" id="ENSGT00950000182968"/>
<reference evidence="12" key="1">
    <citation type="submission" date="2012-01" db="EMBL/GenBank/DDBJ databases">
        <title>The Genome Sequence of Oreochromis niloticus (Nile Tilapia).</title>
        <authorList>
            <consortium name="Broad Institute Genome Assembly Team"/>
            <consortium name="Broad Institute Sequencing Platform"/>
            <person name="Di Palma F."/>
            <person name="Johnson J."/>
            <person name="Lander E.S."/>
            <person name="Lindblad-Toh K."/>
        </authorList>
    </citation>
    <scope>NUCLEOTIDE SEQUENCE [LARGE SCALE GENOMIC DNA]</scope>
</reference>
<dbReference type="AlphaFoldDB" id="I3KPX0"/>
<dbReference type="GO" id="GO:0002376">
    <property type="term" value="P:immune system process"/>
    <property type="evidence" value="ECO:0007669"/>
    <property type="project" value="UniProtKB-KW"/>
</dbReference>
<dbReference type="SMART" id="SM00409">
    <property type="entry name" value="IG"/>
    <property type="match status" value="2"/>
</dbReference>
<dbReference type="eggNOG" id="ENOG502SVGE">
    <property type="taxonomic scope" value="Eukaryota"/>
</dbReference>
<evidence type="ECO:0000256" key="9">
    <source>
        <dbReference type="SAM" id="Phobius"/>
    </source>
</evidence>
<dbReference type="InterPro" id="IPR003599">
    <property type="entry name" value="Ig_sub"/>
</dbReference>
<dbReference type="PROSITE" id="PS50835">
    <property type="entry name" value="IG_LIKE"/>
    <property type="match status" value="1"/>
</dbReference>